<gene>
    <name evidence="2" type="ORF">CCHR01_06516</name>
</gene>
<comment type="caution">
    <text evidence="2">The sequence shown here is derived from an EMBL/GenBank/DDBJ whole genome shotgun (WGS) entry which is preliminary data.</text>
</comment>
<evidence type="ECO:0000256" key="1">
    <source>
        <dbReference type="SAM" id="MobiDB-lite"/>
    </source>
</evidence>
<dbReference type="Proteomes" id="UP001243330">
    <property type="component" value="Unassembled WGS sequence"/>
</dbReference>
<dbReference type="EMBL" id="JAQOWY010000109">
    <property type="protein sequence ID" value="KAK1850859.1"/>
    <property type="molecule type" value="Genomic_DNA"/>
</dbReference>
<name>A0AAD9EGR2_9PEZI</name>
<keyword evidence="3" id="KW-1185">Reference proteome</keyword>
<protein>
    <submittedName>
        <fullName evidence="2">Uncharacterized protein</fullName>
    </submittedName>
</protein>
<feature type="region of interest" description="Disordered" evidence="1">
    <location>
        <begin position="1"/>
        <end position="26"/>
    </location>
</feature>
<dbReference type="AlphaFoldDB" id="A0AAD9EGR2"/>
<evidence type="ECO:0000313" key="3">
    <source>
        <dbReference type="Proteomes" id="UP001243330"/>
    </source>
</evidence>
<proteinExistence type="predicted"/>
<accession>A0AAD9EGR2</accession>
<sequence>MPVARSVKSVPPTATKDPLGFREESRARAVRRRVSRQILSTNTKNCEF</sequence>
<organism evidence="2 3">
    <name type="scientific">Colletotrichum chrysophilum</name>
    <dbReference type="NCBI Taxonomy" id="1836956"/>
    <lineage>
        <taxon>Eukaryota</taxon>
        <taxon>Fungi</taxon>
        <taxon>Dikarya</taxon>
        <taxon>Ascomycota</taxon>
        <taxon>Pezizomycotina</taxon>
        <taxon>Sordariomycetes</taxon>
        <taxon>Hypocreomycetidae</taxon>
        <taxon>Glomerellales</taxon>
        <taxon>Glomerellaceae</taxon>
        <taxon>Colletotrichum</taxon>
        <taxon>Colletotrichum gloeosporioides species complex</taxon>
    </lineage>
</organism>
<evidence type="ECO:0000313" key="2">
    <source>
        <dbReference type="EMBL" id="KAK1850859.1"/>
    </source>
</evidence>
<reference evidence="2" key="1">
    <citation type="submission" date="2023-01" db="EMBL/GenBank/DDBJ databases">
        <title>Colletotrichum chrysophilum M932 genome sequence.</title>
        <authorList>
            <person name="Baroncelli R."/>
        </authorList>
    </citation>
    <scope>NUCLEOTIDE SEQUENCE</scope>
    <source>
        <strain evidence="2">M932</strain>
    </source>
</reference>